<comment type="similarity">
    <text evidence="2 14">Belongs to the radical SAM superfamily. RlmN family.</text>
</comment>
<gene>
    <name evidence="14 16" type="primary">rlmN</name>
    <name evidence="16" type="ORF">IAD18_04625</name>
</gene>
<comment type="cofactor">
    <cofactor evidence="14">
        <name>[4Fe-4S] cluster</name>
        <dbReference type="ChEBI" id="CHEBI:49883"/>
    </cofactor>
    <text evidence="14">Binds 1 [4Fe-4S] cluster. The cluster is coordinated with 3 cysteines and an exchangeable S-adenosyl-L-methionine.</text>
</comment>
<keyword evidence="5 14" id="KW-0698">rRNA processing</keyword>
<dbReference type="SFLD" id="SFLDS00029">
    <property type="entry name" value="Radical_SAM"/>
    <property type="match status" value="1"/>
</dbReference>
<dbReference type="PANTHER" id="PTHR30544:SF5">
    <property type="entry name" value="RADICAL SAM CORE DOMAIN-CONTAINING PROTEIN"/>
    <property type="match status" value="1"/>
</dbReference>
<protein>
    <recommendedName>
        <fullName evidence="14">Probable dual-specificity RNA methyltransferase RlmN</fullName>
        <ecNumber evidence="14">2.1.1.192</ecNumber>
    </recommendedName>
    <alternativeName>
        <fullName evidence="14">23S rRNA (adenine(2503)-C(2))-methyltransferase</fullName>
    </alternativeName>
    <alternativeName>
        <fullName evidence="14">23S rRNA m2A2503 methyltransferase</fullName>
    </alternativeName>
    <alternativeName>
        <fullName evidence="14">Ribosomal RNA large subunit methyltransferase N</fullName>
    </alternativeName>
    <alternativeName>
        <fullName evidence="14">tRNA (adenine(37)-C(2))-methyltransferase</fullName>
    </alternativeName>
    <alternativeName>
        <fullName evidence="14">tRNA m2A37 methyltransferase</fullName>
    </alternativeName>
</protein>
<dbReference type="InterPro" id="IPR040072">
    <property type="entry name" value="Methyltransferase_A"/>
</dbReference>
<dbReference type="EMBL" id="DVMS01000132">
    <property type="protein sequence ID" value="HIU38932.1"/>
    <property type="molecule type" value="Genomic_DNA"/>
</dbReference>
<feature type="domain" description="Radical SAM core" evidence="15">
    <location>
        <begin position="101"/>
        <end position="328"/>
    </location>
</feature>
<dbReference type="GO" id="GO:0030488">
    <property type="term" value="P:tRNA methylation"/>
    <property type="evidence" value="ECO:0007669"/>
    <property type="project" value="UniProtKB-UniRule"/>
</dbReference>
<evidence type="ECO:0000259" key="15">
    <source>
        <dbReference type="PROSITE" id="PS51918"/>
    </source>
</evidence>
<dbReference type="Gene3D" id="3.20.20.70">
    <property type="entry name" value="Aldolase class I"/>
    <property type="match status" value="1"/>
</dbReference>
<dbReference type="GO" id="GO:0005737">
    <property type="term" value="C:cytoplasm"/>
    <property type="evidence" value="ECO:0007669"/>
    <property type="project" value="UniProtKB-SubCell"/>
</dbReference>
<dbReference type="PANTHER" id="PTHR30544">
    <property type="entry name" value="23S RRNA METHYLTRANSFERASE"/>
    <property type="match status" value="1"/>
</dbReference>
<dbReference type="InterPro" id="IPR007197">
    <property type="entry name" value="rSAM"/>
</dbReference>
<dbReference type="InterPro" id="IPR013785">
    <property type="entry name" value="Aldolase_TIM"/>
</dbReference>
<organism evidence="16 17">
    <name type="scientific">Candidatus Limisoma intestinavium</name>
    <dbReference type="NCBI Taxonomy" id="2840856"/>
    <lineage>
        <taxon>Bacteria</taxon>
        <taxon>Pseudomonadati</taxon>
        <taxon>Bacteroidota</taxon>
        <taxon>Bacteroidia</taxon>
        <taxon>Bacteroidales</taxon>
        <taxon>Candidatus Limisoma</taxon>
    </lineage>
</organism>
<dbReference type="GO" id="GO:0019843">
    <property type="term" value="F:rRNA binding"/>
    <property type="evidence" value="ECO:0007669"/>
    <property type="project" value="UniProtKB-UniRule"/>
</dbReference>
<evidence type="ECO:0000256" key="10">
    <source>
        <dbReference type="ARBA" id="ARBA00022723"/>
    </source>
</evidence>
<feature type="binding site" evidence="14">
    <location>
        <position position="290"/>
    </location>
    <ligand>
        <name>S-adenosyl-L-methionine</name>
        <dbReference type="ChEBI" id="CHEBI:59789"/>
    </ligand>
</feature>
<dbReference type="PROSITE" id="PS51918">
    <property type="entry name" value="RADICAL_SAM"/>
    <property type="match status" value="1"/>
</dbReference>
<comment type="miscellaneous">
    <text evidence="14">Reaction proceeds by a ping-pong mechanism involving intermediate methylation of a conserved cysteine residue.</text>
</comment>
<feature type="binding site" evidence="14">
    <location>
        <begin position="214"/>
        <end position="216"/>
    </location>
    <ligand>
        <name>S-adenosyl-L-methionine</name>
        <dbReference type="ChEBI" id="CHEBI:59789"/>
    </ligand>
</feature>
<keyword evidence="6 14" id="KW-0489">Methyltransferase</keyword>
<evidence type="ECO:0000256" key="8">
    <source>
        <dbReference type="ARBA" id="ARBA00022691"/>
    </source>
</evidence>
<comment type="catalytic activity">
    <reaction evidence="14">
        <text>adenosine(2503) in 23S rRNA + 2 reduced [2Fe-2S]-[ferredoxin] + 2 S-adenosyl-L-methionine = 2-methyladenosine(2503) in 23S rRNA + 5'-deoxyadenosine + L-methionine + 2 oxidized [2Fe-2S]-[ferredoxin] + S-adenosyl-L-homocysteine</text>
        <dbReference type="Rhea" id="RHEA:42916"/>
        <dbReference type="Rhea" id="RHEA-COMP:10000"/>
        <dbReference type="Rhea" id="RHEA-COMP:10001"/>
        <dbReference type="Rhea" id="RHEA-COMP:10152"/>
        <dbReference type="Rhea" id="RHEA-COMP:10282"/>
        <dbReference type="ChEBI" id="CHEBI:17319"/>
        <dbReference type="ChEBI" id="CHEBI:33737"/>
        <dbReference type="ChEBI" id="CHEBI:33738"/>
        <dbReference type="ChEBI" id="CHEBI:57844"/>
        <dbReference type="ChEBI" id="CHEBI:57856"/>
        <dbReference type="ChEBI" id="CHEBI:59789"/>
        <dbReference type="ChEBI" id="CHEBI:74411"/>
        <dbReference type="ChEBI" id="CHEBI:74497"/>
        <dbReference type="EC" id="2.1.1.192"/>
    </reaction>
</comment>
<keyword evidence="7 14" id="KW-0808">Transferase</keyword>
<dbReference type="InterPro" id="IPR004383">
    <property type="entry name" value="rRNA_lsu_MTrfase_RlmN/Cfr"/>
</dbReference>
<feature type="binding site" evidence="14">
    <location>
        <position position="122"/>
    </location>
    <ligand>
        <name>[4Fe-4S] cluster</name>
        <dbReference type="ChEBI" id="CHEBI:49883"/>
        <note>4Fe-4S-S-AdoMet</note>
    </ligand>
</feature>
<feature type="binding site" evidence="14">
    <location>
        <position position="115"/>
    </location>
    <ligand>
        <name>[4Fe-4S] cluster</name>
        <dbReference type="ChEBI" id="CHEBI:49883"/>
        <note>4Fe-4S-S-AdoMet</note>
    </ligand>
</feature>
<dbReference type="Proteomes" id="UP000824076">
    <property type="component" value="Unassembled WGS sequence"/>
</dbReference>
<keyword evidence="8 14" id="KW-0949">S-adenosyl-L-methionine</keyword>
<dbReference type="GO" id="GO:0051539">
    <property type="term" value="F:4 iron, 4 sulfur cluster binding"/>
    <property type="evidence" value="ECO:0007669"/>
    <property type="project" value="UniProtKB-UniRule"/>
</dbReference>
<evidence type="ECO:0000256" key="7">
    <source>
        <dbReference type="ARBA" id="ARBA00022679"/>
    </source>
</evidence>
<keyword evidence="3 14" id="KW-0004">4Fe-4S</keyword>
<comment type="caution">
    <text evidence="16">The sequence shown here is derived from an EMBL/GenBank/DDBJ whole genome shotgun (WGS) entry which is preliminary data.</text>
</comment>
<keyword evidence="11 14" id="KW-0408">Iron</keyword>
<evidence type="ECO:0000313" key="16">
    <source>
        <dbReference type="EMBL" id="HIU38932.1"/>
    </source>
</evidence>
<dbReference type="Pfam" id="PF04055">
    <property type="entry name" value="Radical_SAM"/>
    <property type="match status" value="1"/>
</dbReference>
<sequence>MDGTQKIPLLGMTPDDLAVVAANMGLPRFAAKQIAQWIYEKRACEIDEMTNLSKIARKKLNERYVVGRTAPANACKSADGTVKYLFETSGGQMVESVFIPDADRATLCVSSQAGCKMGCKFCMTGKQGFHGNLSAAEILNQIFSIPESQSLTNIVFMGMGEPTDNLTEVLKAIAVLTKKWGLAWSPKRVTVSSVGKLPELKMLVEQTDVHIAVSLHSPFHDERASLMPLERAYPIERILKMLRNYDFSHQRRLSVEYIMWHRLNDDMRHADALAKLLDGMKARVNLIRFHAIPEVPLRTSDEKDMVAFRDRLNEKGILCTIRRSRGEDIMAACGMLAGKNLKHPQS</sequence>
<dbReference type="HAMAP" id="MF_01849">
    <property type="entry name" value="RNA_methyltr_RlmN"/>
    <property type="match status" value="1"/>
</dbReference>
<evidence type="ECO:0000256" key="5">
    <source>
        <dbReference type="ARBA" id="ARBA00022552"/>
    </source>
</evidence>
<dbReference type="InterPro" id="IPR058240">
    <property type="entry name" value="rSAM_sf"/>
</dbReference>
<evidence type="ECO:0000256" key="6">
    <source>
        <dbReference type="ARBA" id="ARBA00022603"/>
    </source>
</evidence>
<dbReference type="Pfam" id="PF21016">
    <property type="entry name" value="RlmN_N"/>
    <property type="match status" value="1"/>
</dbReference>
<accession>A0A9D1IMR5</accession>
<comment type="catalytic activity">
    <reaction evidence="14">
        <text>adenosine(37) in tRNA + 2 reduced [2Fe-2S]-[ferredoxin] + 2 S-adenosyl-L-methionine = 2-methyladenosine(37) in tRNA + 5'-deoxyadenosine + L-methionine + 2 oxidized [2Fe-2S]-[ferredoxin] + S-adenosyl-L-homocysteine</text>
        <dbReference type="Rhea" id="RHEA:43332"/>
        <dbReference type="Rhea" id="RHEA-COMP:10000"/>
        <dbReference type="Rhea" id="RHEA-COMP:10001"/>
        <dbReference type="Rhea" id="RHEA-COMP:10162"/>
        <dbReference type="Rhea" id="RHEA-COMP:10485"/>
        <dbReference type="ChEBI" id="CHEBI:17319"/>
        <dbReference type="ChEBI" id="CHEBI:33737"/>
        <dbReference type="ChEBI" id="CHEBI:33738"/>
        <dbReference type="ChEBI" id="CHEBI:57844"/>
        <dbReference type="ChEBI" id="CHEBI:57856"/>
        <dbReference type="ChEBI" id="CHEBI:59789"/>
        <dbReference type="ChEBI" id="CHEBI:74411"/>
        <dbReference type="ChEBI" id="CHEBI:74497"/>
        <dbReference type="EC" id="2.1.1.192"/>
    </reaction>
</comment>
<dbReference type="CDD" id="cd01335">
    <property type="entry name" value="Radical_SAM"/>
    <property type="match status" value="1"/>
</dbReference>
<evidence type="ECO:0000256" key="12">
    <source>
        <dbReference type="ARBA" id="ARBA00023014"/>
    </source>
</evidence>
<evidence type="ECO:0000313" key="17">
    <source>
        <dbReference type="Proteomes" id="UP000824076"/>
    </source>
</evidence>
<feature type="binding site" evidence="14">
    <location>
        <position position="119"/>
    </location>
    <ligand>
        <name>[4Fe-4S] cluster</name>
        <dbReference type="ChEBI" id="CHEBI:49883"/>
        <note>4Fe-4S-S-AdoMet</note>
    </ligand>
</feature>
<feature type="binding site" evidence="14">
    <location>
        <begin position="160"/>
        <end position="161"/>
    </location>
    <ligand>
        <name>S-adenosyl-L-methionine</name>
        <dbReference type="ChEBI" id="CHEBI:59789"/>
    </ligand>
</feature>
<reference evidence="16" key="2">
    <citation type="journal article" date="2021" name="PeerJ">
        <title>Extensive microbial diversity within the chicken gut microbiome revealed by metagenomics and culture.</title>
        <authorList>
            <person name="Gilroy R."/>
            <person name="Ravi A."/>
            <person name="Getino M."/>
            <person name="Pursley I."/>
            <person name="Horton D.L."/>
            <person name="Alikhan N.F."/>
            <person name="Baker D."/>
            <person name="Gharbi K."/>
            <person name="Hall N."/>
            <person name="Watson M."/>
            <person name="Adriaenssens E.M."/>
            <person name="Foster-Nyarko E."/>
            <person name="Jarju S."/>
            <person name="Secka A."/>
            <person name="Antonio M."/>
            <person name="Oren A."/>
            <person name="Chaudhuri R.R."/>
            <person name="La Ragione R."/>
            <person name="Hildebrand F."/>
            <person name="Pallen M.J."/>
        </authorList>
    </citation>
    <scope>NUCLEOTIDE SEQUENCE</scope>
    <source>
        <strain evidence="16">17073</strain>
    </source>
</reference>
<keyword evidence="10 14" id="KW-0479">Metal-binding</keyword>
<dbReference type="GO" id="GO:0070475">
    <property type="term" value="P:rRNA base methylation"/>
    <property type="evidence" value="ECO:0007669"/>
    <property type="project" value="UniProtKB-UniRule"/>
</dbReference>
<dbReference type="EC" id="2.1.1.192" evidence="14"/>
<dbReference type="GO" id="GO:0002935">
    <property type="term" value="F:tRNA (adenine(37)-C2)-methyltransferase activity"/>
    <property type="evidence" value="ECO:0007669"/>
    <property type="project" value="UniProtKB-UniRule"/>
</dbReference>
<dbReference type="SFLD" id="SFLDF00275">
    <property type="entry name" value="adenosine_C2_methyltransferase"/>
    <property type="match status" value="1"/>
</dbReference>
<keyword evidence="4 14" id="KW-0963">Cytoplasm</keyword>
<dbReference type="AlphaFoldDB" id="A0A9D1IMR5"/>
<reference evidence="16" key="1">
    <citation type="submission" date="2020-10" db="EMBL/GenBank/DDBJ databases">
        <authorList>
            <person name="Gilroy R."/>
        </authorList>
    </citation>
    <scope>NUCLEOTIDE SEQUENCE</scope>
    <source>
        <strain evidence="16">17073</strain>
    </source>
</reference>
<dbReference type="SFLD" id="SFLDG01062">
    <property type="entry name" value="methyltransferase_(Class_A)"/>
    <property type="match status" value="1"/>
</dbReference>
<evidence type="ECO:0000256" key="14">
    <source>
        <dbReference type="HAMAP-Rule" id="MF_01849"/>
    </source>
</evidence>
<dbReference type="Gene3D" id="1.10.150.530">
    <property type="match status" value="1"/>
</dbReference>
<comment type="caution">
    <text evidence="14">Lacks conserved residue(s) required for the propagation of feature annotation.</text>
</comment>
<evidence type="ECO:0000256" key="1">
    <source>
        <dbReference type="ARBA" id="ARBA00004496"/>
    </source>
</evidence>
<keyword evidence="13 14" id="KW-1015">Disulfide bond</keyword>
<comment type="subcellular location">
    <subcellularLocation>
        <location evidence="1 14">Cytoplasm</location>
    </subcellularLocation>
</comment>
<dbReference type="GO" id="GO:0046872">
    <property type="term" value="F:metal ion binding"/>
    <property type="evidence" value="ECO:0007669"/>
    <property type="project" value="UniProtKB-KW"/>
</dbReference>
<name>A0A9D1IMR5_9BACT</name>
<dbReference type="GO" id="GO:0070040">
    <property type="term" value="F:rRNA (adenine(2503)-C2-)-methyltransferase activity"/>
    <property type="evidence" value="ECO:0007669"/>
    <property type="project" value="UniProtKB-UniRule"/>
</dbReference>
<dbReference type="GO" id="GO:0000049">
    <property type="term" value="F:tRNA binding"/>
    <property type="evidence" value="ECO:0007669"/>
    <property type="project" value="UniProtKB-UniRule"/>
</dbReference>
<dbReference type="InterPro" id="IPR048641">
    <property type="entry name" value="RlmN_N"/>
</dbReference>
<keyword evidence="12 14" id="KW-0411">Iron-sulfur</keyword>
<comment type="function">
    <text evidence="14">Specifically methylates position 2 of adenine 2503 in 23S rRNA and position 2 of adenine 37 in tRNAs.</text>
</comment>
<evidence type="ECO:0000256" key="11">
    <source>
        <dbReference type="ARBA" id="ARBA00023004"/>
    </source>
</evidence>
<feature type="active site" description="S-methylcysteine intermediate" evidence="14">
    <location>
        <position position="333"/>
    </location>
</feature>
<dbReference type="NCBIfam" id="TIGR00048">
    <property type="entry name" value="rRNA_mod_RlmN"/>
    <property type="match status" value="1"/>
</dbReference>
<evidence type="ECO:0000256" key="3">
    <source>
        <dbReference type="ARBA" id="ARBA00022485"/>
    </source>
</evidence>
<dbReference type="SUPFAM" id="SSF102114">
    <property type="entry name" value="Radical SAM enzymes"/>
    <property type="match status" value="1"/>
</dbReference>
<feature type="binding site" evidence="14">
    <location>
        <position position="192"/>
    </location>
    <ligand>
        <name>S-adenosyl-L-methionine</name>
        <dbReference type="ChEBI" id="CHEBI:59789"/>
    </ligand>
</feature>
<dbReference type="FunFam" id="3.20.20.70:FF:000014">
    <property type="entry name" value="Probable dual-specificity RNA methyltransferase RlmN"/>
    <property type="match status" value="1"/>
</dbReference>
<evidence type="ECO:0000256" key="4">
    <source>
        <dbReference type="ARBA" id="ARBA00022490"/>
    </source>
</evidence>
<evidence type="ECO:0000256" key="9">
    <source>
        <dbReference type="ARBA" id="ARBA00022694"/>
    </source>
</evidence>
<dbReference type="PIRSF" id="PIRSF006004">
    <property type="entry name" value="CHP00048"/>
    <property type="match status" value="1"/>
</dbReference>
<feature type="active site" description="Proton acceptor" evidence="14">
    <location>
        <position position="95"/>
    </location>
</feature>
<evidence type="ECO:0000256" key="2">
    <source>
        <dbReference type="ARBA" id="ARBA00007544"/>
    </source>
</evidence>
<proteinExistence type="inferred from homology"/>
<dbReference type="InterPro" id="IPR027492">
    <property type="entry name" value="RNA_MTrfase_RlmN"/>
</dbReference>
<evidence type="ECO:0000256" key="13">
    <source>
        <dbReference type="ARBA" id="ARBA00023157"/>
    </source>
</evidence>
<keyword evidence="9 14" id="KW-0819">tRNA processing</keyword>